<keyword evidence="3" id="KW-1185">Reference proteome</keyword>
<comment type="caution">
    <text evidence="2">The sequence shown here is derived from an EMBL/GenBank/DDBJ whole genome shotgun (WGS) entry which is preliminary data.</text>
</comment>
<proteinExistence type="predicted"/>
<dbReference type="AlphaFoldDB" id="A0A919TH44"/>
<accession>A0A919TH44</accession>
<sequence length="82" mass="8710">MSMSSPTMSCTMVQRGTKLDGRATDVDPSNVGTRDDFACFLSAVLADFRSTGEAEWENGTLDRFFDGAGGGHRRPCCPSVGA</sequence>
<reference evidence="2 3" key="1">
    <citation type="submission" date="2021-03" db="EMBL/GenBank/DDBJ databases">
        <title>Whole genome shotgun sequence of Actinoplanes toevensis NBRC 105298.</title>
        <authorList>
            <person name="Komaki H."/>
            <person name="Tamura T."/>
        </authorList>
    </citation>
    <scope>NUCLEOTIDE SEQUENCE [LARGE SCALE GENOMIC DNA]</scope>
    <source>
        <strain evidence="2 3">NBRC 105298</strain>
    </source>
</reference>
<gene>
    <name evidence="2" type="ORF">Ato02nite_072380</name>
</gene>
<organism evidence="2 3">
    <name type="scientific">Paractinoplanes toevensis</name>
    <dbReference type="NCBI Taxonomy" id="571911"/>
    <lineage>
        <taxon>Bacteria</taxon>
        <taxon>Bacillati</taxon>
        <taxon>Actinomycetota</taxon>
        <taxon>Actinomycetes</taxon>
        <taxon>Micromonosporales</taxon>
        <taxon>Micromonosporaceae</taxon>
        <taxon>Paractinoplanes</taxon>
    </lineage>
</organism>
<feature type="region of interest" description="Disordered" evidence="1">
    <location>
        <begin position="1"/>
        <end position="27"/>
    </location>
</feature>
<evidence type="ECO:0000313" key="3">
    <source>
        <dbReference type="Proteomes" id="UP000677082"/>
    </source>
</evidence>
<evidence type="ECO:0000256" key="1">
    <source>
        <dbReference type="SAM" id="MobiDB-lite"/>
    </source>
</evidence>
<evidence type="ECO:0000313" key="2">
    <source>
        <dbReference type="EMBL" id="GIM95445.1"/>
    </source>
</evidence>
<dbReference type="EMBL" id="BOQN01000093">
    <property type="protein sequence ID" value="GIM95445.1"/>
    <property type="molecule type" value="Genomic_DNA"/>
</dbReference>
<dbReference type="Proteomes" id="UP000677082">
    <property type="component" value="Unassembled WGS sequence"/>
</dbReference>
<protein>
    <submittedName>
        <fullName evidence="2">Uncharacterized protein</fullName>
    </submittedName>
</protein>
<name>A0A919TH44_9ACTN</name>
<feature type="compositionally biased region" description="Low complexity" evidence="1">
    <location>
        <begin position="1"/>
        <end position="12"/>
    </location>
</feature>